<name>A0A6J4N682_9ACTN</name>
<gene>
    <name evidence="2" type="ORF">AVDCRST_MAG60-701</name>
</gene>
<protein>
    <submittedName>
        <fullName evidence="2">Uncharacterized protein</fullName>
    </submittedName>
</protein>
<reference evidence="2" key="1">
    <citation type="submission" date="2020-02" db="EMBL/GenBank/DDBJ databases">
        <authorList>
            <person name="Meier V. D."/>
        </authorList>
    </citation>
    <scope>NUCLEOTIDE SEQUENCE</scope>
    <source>
        <strain evidence="2">AVDCRST_MAG60</strain>
    </source>
</reference>
<proteinExistence type="predicted"/>
<feature type="region of interest" description="Disordered" evidence="1">
    <location>
        <begin position="1"/>
        <end position="70"/>
    </location>
</feature>
<evidence type="ECO:0000313" key="2">
    <source>
        <dbReference type="EMBL" id="CAA9378655.1"/>
    </source>
</evidence>
<sequence length="90" mass="9434">DAGQGAGTQPDAARSRVAASHRLRPRHPHGELPPGGEAGHRLRGRNRESARASPHVGIDLTHRGTGAPHCAEPARRTYACATYGTSMPGL</sequence>
<dbReference type="EMBL" id="CADCUN010000076">
    <property type="protein sequence ID" value="CAA9378655.1"/>
    <property type="molecule type" value="Genomic_DNA"/>
</dbReference>
<feature type="non-terminal residue" evidence="2">
    <location>
        <position position="90"/>
    </location>
</feature>
<evidence type="ECO:0000256" key="1">
    <source>
        <dbReference type="SAM" id="MobiDB-lite"/>
    </source>
</evidence>
<feature type="non-terminal residue" evidence="2">
    <location>
        <position position="1"/>
    </location>
</feature>
<dbReference type="AlphaFoldDB" id="A0A6J4N682"/>
<accession>A0A6J4N682</accession>
<organism evidence="2">
    <name type="scientific">uncultured Nocardioides sp</name>
    <dbReference type="NCBI Taxonomy" id="198441"/>
    <lineage>
        <taxon>Bacteria</taxon>
        <taxon>Bacillati</taxon>
        <taxon>Actinomycetota</taxon>
        <taxon>Actinomycetes</taxon>
        <taxon>Propionibacteriales</taxon>
        <taxon>Nocardioidaceae</taxon>
        <taxon>Nocardioides</taxon>
        <taxon>environmental samples</taxon>
    </lineage>
</organism>